<dbReference type="InterPro" id="IPR016181">
    <property type="entry name" value="Acyl_CoA_acyltransferase"/>
</dbReference>
<evidence type="ECO:0000259" key="1">
    <source>
        <dbReference type="PROSITE" id="PS51186"/>
    </source>
</evidence>
<organism evidence="2 3">
    <name type="scientific">Simiduia aestuariiviva</name>
    <dbReference type="NCBI Taxonomy" id="1510459"/>
    <lineage>
        <taxon>Bacteria</taxon>
        <taxon>Pseudomonadati</taxon>
        <taxon>Pseudomonadota</taxon>
        <taxon>Gammaproteobacteria</taxon>
        <taxon>Cellvibrionales</taxon>
        <taxon>Cellvibrionaceae</taxon>
        <taxon>Simiduia</taxon>
    </lineage>
</organism>
<gene>
    <name evidence="2" type="ORF">FHS30_001483</name>
</gene>
<dbReference type="Gene3D" id="3.40.630.30">
    <property type="match status" value="1"/>
</dbReference>
<proteinExistence type="predicted"/>
<dbReference type="RefSeq" id="WP_183909791.1">
    <property type="nucleotide sequence ID" value="NZ_JACHXZ010000002.1"/>
</dbReference>
<dbReference type="Pfam" id="PF13673">
    <property type="entry name" value="Acetyltransf_10"/>
    <property type="match status" value="1"/>
</dbReference>
<reference evidence="2 3" key="1">
    <citation type="submission" date="2020-08" db="EMBL/GenBank/DDBJ databases">
        <title>Genomic Encyclopedia of Type Strains, Phase III (KMG-III): the genomes of soil and plant-associated and newly described type strains.</title>
        <authorList>
            <person name="Whitman W."/>
        </authorList>
    </citation>
    <scope>NUCLEOTIDE SEQUENCE [LARGE SCALE GENOMIC DNA]</scope>
    <source>
        <strain evidence="2 3">CECT 8571</strain>
    </source>
</reference>
<comment type="caution">
    <text evidence="2">The sequence shown here is derived from an EMBL/GenBank/DDBJ whole genome shotgun (WGS) entry which is preliminary data.</text>
</comment>
<protein>
    <submittedName>
        <fullName evidence="2">Putative GNAT family N-acyltransferase</fullName>
    </submittedName>
</protein>
<evidence type="ECO:0000313" key="3">
    <source>
        <dbReference type="Proteomes" id="UP000559987"/>
    </source>
</evidence>
<accession>A0A839UP58</accession>
<dbReference type="PROSITE" id="PS51186">
    <property type="entry name" value="GNAT"/>
    <property type="match status" value="1"/>
</dbReference>
<name>A0A839UP58_9GAMM</name>
<dbReference type="GO" id="GO:0016747">
    <property type="term" value="F:acyltransferase activity, transferring groups other than amino-acyl groups"/>
    <property type="evidence" value="ECO:0007669"/>
    <property type="project" value="InterPro"/>
</dbReference>
<dbReference type="AlphaFoldDB" id="A0A839UP58"/>
<keyword evidence="2" id="KW-0808">Transferase</keyword>
<keyword evidence="3" id="KW-1185">Reference proteome</keyword>
<feature type="domain" description="N-acetyltransferase" evidence="1">
    <location>
        <begin position="7"/>
        <end position="144"/>
    </location>
</feature>
<dbReference type="EMBL" id="JACHXZ010000002">
    <property type="protein sequence ID" value="MBB3168299.1"/>
    <property type="molecule type" value="Genomic_DNA"/>
</dbReference>
<dbReference type="InterPro" id="IPR000182">
    <property type="entry name" value="GNAT_dom"/>
</dbReference>
<evidence type="ECO:0000313" key="2">
    <source>
        <dbReference type="EMBL" id="MBB3168299.1"/>
    </source>
</evidence>
<dbReference type="SUPFAM" id="SSF55729">
    <property type="entry name" value="Acyl-CoA N-acyltransferases (Nat)"/>
    <property type="match status" value="1"/>
</dbReference>
<keyword evidence="2" id="KW-0012">Acyltransferase</keyword>
<sequence>MKAINSLALRYGAWADYSETISVLREAVFVNEQGIASEIVWDKRDEACRHYLLSDNEGNALAVARVDLDGKLGRMAVAPSYRNLGLGQLLLRYLLSAERALGRPSLYLHAQQTAVGFYKTAKFVCYGEIFYEARIPHQAMRLEL</sequence>
<dbReference type="Proteomes" id="UP000559987">
    <property type="component" value="Unassembled WGS sequence"/>
</dbReference>